<dbReference type="EMBL" id="JAUIQD010000001">
    <property type="protein sequence ID" value="KAK3364031.1"/>
    <property type="molecule type" value="Genomic_DNA"/>
</dbReference>
<evidence type="ECO:0000256" key="1">
    <source>
        <dbReference type="SAM" id="SignalP"/>
    </source>
</evidence>
<organism evidence="2 3">
    <name type="scientific">Lasiosphaeria hispida</name>
    <dbReference type="NCBI Taxonomy" id="260671"/>
    <lineage>
        <taxon>Eukaryota</taxon>
        <taxon>Fungi</taxon>
        <taxon>Dikarya</taxon>
        <taxon>Ascomycota</taxon>
        <taxon>Pezizomycotina</taxon>
        <taxon>Sordariomycetes</taxon>
        <taxon>Sordariomycetidae</taxon>
        <taxon>Sordariales</taxon>
        <taxon>Lasiosphaeriaceae</taxon>
        <taxon>Lasiosphaeria</taxon>
    </lineage>
</organism>
<keyword evidence="3" id="KW-1185">Reference proteome</keyword>
<feature type="chain" id="PRO_5042613722" evidence="1">
    <location>
        <begin position="22"/>
        <end position="213"/>
    </location>
</feature>
<reference evidence="2" key="1">
    <citation type="journal article" date="2023" name="Mol. Phylogenet. Evol.">
        <title>Genome-scale phylogeny and comparative genomics of the fungal order Sordariales.</title>
        <authorList>
            <person name="Hensen N."/>
            <person name="Bonometti L."/>
            <person name="Westerberg I."/>
            <person name="Brannstrom I.O."/>
            <person name="Guillou S."/>
            <person name="Cros-Aarteil S."/>
            <person name="Calhoun S."/>
            <person name="Haridas S."/>
            <person name="Kuo A."/>
            <person name="Mondo S."/>
            <person name="Pangilinan J."/>
            <person name="Riley R."/>
            <person name="LaButti K."/>
            <person name="Andreopoulos B."/>
            <person name="Lipzen A."/>
            <person name="Chen C."/>
            <person name="Yan M."/>
            <person name="Daum C."/>
            <person name="Ng V."/>
            <person name="Clum A."/>
            <person name="Steindorff A."/>
            <person name="Ohm R.A."/>
            <person name="Martin F."/>
            <person name="Silar P."/>
            <person name="Natvig D.O."/>
            <person name="Lalanne C."/>
            <person name="Gautier V."/>
            <person name="Ament-Velasquez S.L."/>
            <person name="Kruys A."/>
            <person name="Hutchinson M.I."/>
            <person name="Powell A.J."/>
            <person name="Barry K."/>
            <person name="Miller A.N."/>
            <person name="Grigoriev I.V."/>
            <person name="Debuchy R."/>
            <person name="Gladieux P."/>
            <person name="Hiltunen Thoren M."/>
            <person name="Johannesson H."/>
        </authorList>
    </citation>
    <scope>NUCLEOTIDE SEQUENCE</scope>
    <source>
        <strain evidence="2">CBS 955.72</strain>
    </source>
</reference>
<protein>
    <submittedName>
        <fullName evidence="2">Uncharacterized protein</fullName>
    </submittedName>
</protein>
<sequence length="213" mass="24250">MHSFCCFHLVSSLCIYQCTQAYLQCSFFACICARLSIFSLVSFGSMELTSHGCSSAYSPSLFPSSPLGFSRRQMNQNQTHPTILVLDDKHSNMTHQSVLDIINIPLPMFATDQQRTEAINRFYHVVGHFEAAEPPRSRRNKNNNIYNRPALVRLTYEFARTAESQDRLLSAFFRWLGLGMADGDGDINLDNSVRSLLFAFAEDLINNFFIPRK</sequence>
<evidence type="ECO:0000313" key="3">
    <source>
        <dbReference type="Proteomes" id="UP001275084"/>
    </source>
</evidence>
<dbReference type="AlphaFoldDB" id="A0AAJ0HW67"/>
<gene>
    <name evidence="2" type="ORF">B0T25DRAFT_57343</name>
</gene>
<feature type="signal peptide" evidence="1">
    <location>
        <begin position="1"/>
        <end position="21"/>
    </location>
</feature>
<comment type="caution">
    <text evidence="2">The sequence shown here is derived from an EMBL/GenBank/DDBJ whole genome shotgun (WGS) entry which is preliminary data.</text>
</comment>
<evidence type="ECO:0000313" key="2">
    <source>
        <dbReference type="EMBL" id="KAK3364031.1"/>
    </source>
</evidence>
<dbReference type="Proteomes" id="UP001275084">
    <property type="component" value="Unassembled WGS sequence"/>
</dbReference>
<accession>A0AAJ0HW67</accession>
<keyword evidence="1" id="KW-0732">Signal</keyword>
<proteinExistence type="predicted"/>
<reference evidence="2" key="2">
    <citation type="submission" date="2023-06" db="EMBL/GenBank/DDBJ databases">
        <authorList>
            <consortium name="Lawrence Berkeley National Laboratory"/>
            <person name="Haridas S."/>
            <person name="Hensen N."/>
            <person name="Bonometti L."/>
            <person name="Westerberg I."/>
            <person name="Brannstrom I.O."/>
            <person name="Guillou S."/>
            <person name="Cros-Aarteil S."/>
            <person name="Calhoun S."/>
            <person name="Kuo A."/>
            <person name="Mondo S."/>
            <person name="Pangilinan J."/>
            <person name="Riley R."/>
            <person name="Labutti K."/>
            <person name="Andreopoulos B."/>
            <person name="Lipzen A."/>
            <person name="Chen C."/>
            <person name="Yanf M."/>
            <person name="Daum C."/>
            <person name="Ng V."/>
            <person name="Clum A."/>
            <person name="Steindorff A."/>
            <person name="Ohm R."/>
            <person name="Martin F."/>
            <person name="Silar P."/>
            <person name="Natvig D."/>
            <person name="Lalanne C."/>
            <person name="Gautier V."/>
            <person name="Ament-Velasquez S.L."/>
            <person name="Kruys A."/>
            <person name="Hutchinson M.I."/>
            <person name="Powell A.J."/>
            <person name="Barry K."/>
            <person name="Miller A.N."/>
            <person name="Grigoriev I.V."/>
            <person name="Debuchy R."/>
            <person name="Gladieux P."/>
            <person name="Thoren M.H."/>
            <person name="Johannesson H."/>
        </authorList>
    </citation>
    <scope>NUCLEOTIDE SEQUENCE</scope>
    <source>
        <strain evidence="2">CBS 955.72</strain>
    </source>
</reference>
<name>A0AAJ0HW67_9PEZI</name>